<name>A0A285T208_9FIRM</name>
<dbReference type="InterPro" id="IPR019606">
    <property type="entry name" value="GerMN"/>
</dbReference>
<accession>A0A285T208</accession>
<sequence>MKRLLSLILTITLALSMVSCGSKNEESDYQIYYLKSDKAGIVPTAYTFQSDDTAEMVEEAINELAESPDDIDYINTIPSEVEAKSWEINDGNLSLYLVGGYDSLDTYTEILVRAAIVKTLVQIDGVESVSIYVNDAPLADSNGDSIGAMTADTFIEDFGQETDSLLSTNLTLYFASADGMSTVAETREVYYSRNVTIERLVIEQLLKGPDSDELLSAIPPGTKLNSISVSESGVCIVNFDAAIESTVTGVTENVTVYSIVNSLTELDNIKQVQILVNGDTPHISNVDVDLSSSISRNEDIINELADQEEEDEELYLEDDSDFDYTETEE</sequence>
<dbReference type="PROSITE" id="PS51257">
    <property type="entry name" value="PROKAR_LIPOPROTEIN"/>
    <property type="match status" value="1"/>
</dbReference>
<dbReference type="SMART" id="SM00909">
    <property type="entry name" value="Germane"/>
    <property type="match status" value="2"/>
</dbReference>
<feature type="domain" description="GerMN" evidence="3">
    <location>
        <begin position="198"/>
        <end position="282"/>
    </location>
</feature>
<dbReference type="EMBL" id="OBMR01000011">
    <property type="protein sequence ID" value="SOC13116.1"/>
    <property type="molecule type" value="Genomic_DNA"/>
</dbReference>
<evidence type="ECO:0000313" key="5">
    <source>
        <dbReference type="Proteomes" id="UP000219563"/>
    </source>
</evidence>
<dbReference type="Proteomes" id="UP000219563">
    <property type="component" value="Unassembled WGS sequence"/>
</dbReference>
<protein>
    <submittedName>
        <fullName evidence="4">Germination protein M</fullName>
    </submittedName>
</protein>
<feature type="domain" description="GerMN" evidence="3">
    <location>
        <begin position="57"/>
        <end position="142"/>
    </location>
</feature>
<evidence type="ECO:0000259" key="3">
    <source>
        <dbReference type="SMART" id="SM00909"/>
    </source>
</evidence>
<evidence type="ECO:0000313" key="4">
    <source>
        <dbReference type="EMBL" id="SOC13116.1"/>
    </source>
</evidence>
<dbReference type="RefSeq" id="WP_097077000.1">
    <property type="nucleotide sequence ID" value="NZ_OBMR01000011.1"/>
</dbReference>
<feature type="signal peptide" evidence="2">
    <location>
        <begin position="1"/>
        <end position="24"/>
    </location>
</feature>
<keyword evidence="2" id="KW-0732">Signal</keyword>
<feature type="region of interest" description="Disordered" evidence="1">
    <location>
        <begin position="305"/>
        <end position="329"/>
    </location>
</feature>
<reference evidence="4 5" key="1">
    <citation type="submission" date="2017-08" db="EMBL/GenBank/DDBJ databases">
        <authorList>
            <person name="de Groot N.N."/>
        </authorList>
    </citation>
    <scope>NUCLEOTIDE SEQUENCE [LARGE SCALE GENOMIC DNA]</scope>
    <source>
        <strain evidence="4 5">DSM 9787</strain>
    </source>
</reference>
<evidence type="ECO:0000256" key="1">
    <source>
        <dbReference type="SAM" id="MobiDB-lite"/>
    </source>
</evidence>
<feature type="chain" id="PRO_5012289841" evidence="2">
    <location>
        <begin position="25"/>
        <end position="329"/>
    </location>
</feature>
<proteinExistence type="predicted"/>
<evidence type="ECO:0000256" key="2">
    <source>
        <dbReference type="SAM" id="SignalP"/>
    </source>
</evidence>
<gene>
    <name evidence="4" type="ORF">SAMN02910411_0109</name>
</gene>
<dbReference type="Pfam" id="PF10646">
    <property type="entry name" value="Germane"/>
    <property type="match status" value="2"/>
</dbReference>
<organism evidence="4 5">
    <name type="scientific">Pseudobutyrivibrio ruminis DSM 9787</name>
    <dbReference type="NCBI Taxonomy" id="1123011"/>
    <lineage>
        <taxon>Bacteria</taxon>
        <taxon>Bacillati</taxon>
        <taxon>Bacillota</taxon>
        <taxon>Clostridia</taxon>
        <taxon>Lachnospirales</taxon>
        <taxon>Lachnospiraceae</taxon>
        <taxon>Pseudobutyrivibrio</taxon>
    </lineage>
</organism>
<dbReference type="AlphaFoldDB" id="A0A285T208"/>